<gene>
    <name evidence="10" type="primary">pphA</name>
    <name evidence="10" type="ORF">HMPREF9088_0726</name>
</gene>
<comment type="cofactor">
    <cofactor evidence="1">
        <name>Mn(2+)</name>
        <dbReference type="ChEBI" id="CHEBI:29035"/>
    </cofactor>
</comment>
<dbReference type="SMART" id="SM00331">
    <property type="entry name" value="PP2C_SIG"/>
    <property type="match status" value="1"/>
</dbReference>
<dbReference type="SUPFAM" id="SSF81606">
    <property type="entry name" value="PP2C-like"/>
    <property type="match status" value="1"/>
</dbReference>
<comment type="catalytic activity">
    <reaction evidence="7">
        <text>O-phospho-L-seryl-[protein] + H2O = L-seryl-[protein] + phosphate</text>
        <dbReference type="Rhea" id="RHEA:20629"/>
        <dbReference type="Rhea" id="RHEA-COMP:9863"/>
        <dbReference type="Rhea" id="RHEA-COMP:11604"/>
        <dbReference type="ChEBI" id="CHEBI:15377"/>
        <dbReference type="ChEBI" id="CHEBI:29999"/>
        <dbReference type="ChEBI" id="CHEBI:43474"/>
        <dbReference type="ChEBI" id="CHEBI:83421"/>
        <dbReference type="EC" id="3.1.3.16"/>
    </reaction>
</comment>
<dbReference type="InterPro" id="IPR001932">
    <property type="entry name" value="PPM-type_phosphatase-like_dom"/>
</dbReference>
<protein>
    <recommendedName>
        <fullName evidence="2">protein-serine/threonine phosphatase</fullName>
        <ecNumber evidence="2">3.1.3.16</ecNumber>
    </recommendedName>
</protein>
<keyword evidence="11" id="KW-1185">Reference proteome</keyword>
<dbReference type="HOGENOM" id="CLU_034545_4_1_9"/>
<keyword evidence="6" id="KW-0464">Manganese</keyword>
<organism evidence="10 11">
    <name type="scientific">Enterococcus italicus (strain DSM 15952 / CCUG 50447 / LMG 22039 / TP 1.5)</name>
    <dbReference type="NCBI Taxonomy" id="888064"/>
    <lineage>
        <taxon>Bacteria</taxon>
        <taxon>Bacillati</taxon>
        <taxon>Bacillota</taxon>
        <taxon>Bacilli</taxon>
        <taxon>Lactobacillales</taxon>
        <taxon>Enterococcaceae</taxon>
        <taxon>Enterococcus</taxon>
    </lineage>
</organism>
<accession>E6LED6</accession>
<evidence type="ECO:0000256" key="6">
    <source>
        <dbReference type="ARBA" id="ARBA00023211"/>
    </source>
</evidence>
<name>E6LED6_ENTI1</name>
<evidence type="ECO:0000259" key="9">
    <source>
        <dbReference type="PROSITE" id="PS51746"/>
    </source>
</evidence>
<evidence type="ECO:0000256" key="5">
    <source>
        <dbReference type="ARBA" id="ARBA00022912"/>
    </source>
</evidence>
<dbReference type="EMBL" id="AEPV01000026">
    <property type="protein sequence ID" value="EFU74425.1"/>
    <property type="molecule type" value="Genomic_DNA"/>
</dbReference>
<evidence type="ECO:0000256" key="1">
    <source>
        <dbReference type="ARBA" id="ARBA00001936"/>
    </source>
</evidence>
<comment type="caution">
    <text evidence="10">The sequence shown here is derived from an EMBL/GenBank/DDBJ whole genome shotgun (WGS) entry which is preliminary data.</text>
</comment>
<dbReference type="EC" id="3.1.3.16" evidence="2"/>
<dbReference type="AlphaFoldDB" id="E6LED6"/>
<dbReference type="eggNOG" id="COG0631">
    <property type="taxonomic scope" value="Bacteria"/>
</dbReference>
<evidence type="ECO:0000256" key="7">
    <source>
        <dbReference type="ARBA" id="ARBA00047761"/>
    </source>
</evidence>
<evidence type="ECO:0000256" key="8">
    <source>
        <dbReference type="ARBA" id="ARBA00048336"/>
    </source>
</evidence>
<dbReference type="GO" id="GO:0046872">
    <property type="term" value="F:metal ion binding"/>
    <property type="evidence" value="ECO:0007669"/>
    <property type="project" value="UniProtKB-KW"/>
</dbReference>
<dbReference type="SMART" id="SM00332">
    <property type="entry name" value="PP2Cc"/>
    <property type="match status" value="1"/>
</dbReference>
<dbReference type="InterPro" id="IPR036457">
    <property type="entry name" value="PPM-type-like_dom_sf"/>
</dbReference>
<dbReference type="PANTHER" id="PTHR47992">
    <property type="entry name" value="PROTEIN PHOSPHATASE"/>
    <property type="match status" value="1"/>
</dbReference>
<feature type="domain" description="PPM-type phosphatase" evidence="9">
    <location>
        <begin position="18"/>
        <end position="257"/>
    </location>
</feature>
<keyword evidence="4 10" id="KW-0378">Hydrolase</keyword>
<dbReference type="GO" id="GO:0004722">
    <property type="term" value="F:protein serine/threonine phosphatase activity"/>
    <property type="evidence" value="ECO:0007669"/>
    <property type="project" value="UniProtKB-EC"/>
</dbReference>
<dbReference type="Proteomes" id="UP000010296">
    <property type="component" value="Unassembled WGS sequence"/>
</dbReference>
<dbReference type="Pfam" id="PF13672">
    <property type="entry name" value="PP2C_2"/>
    <property type="match status" value="1"/>
</dbReference>
<reference evidence="10 11" key="1">
    <citation type="submission" date="2010-12" db="EMBL/GenBank/DDBJ databases">
        <authorList>
            <person name="Muzny D."/>
            <person name="Qin X."/>
            <person name="Deng J."/>
            <person name="Jiang H."/>
            <person name="Liu Y."/>
            <person name="Qu J."/>
            <person name="Song X.-Z."/>
            <person name="Zhang L."/>
            <person name="Thornton R."/>
            <person name="Coyle M."/>
            <person name="Francisco L."/>
            <person name="Jackson L."/>
            <person name="Javaid M."/>
            <person name="Korchina V."/>
            <person name="Kovar C."/>
            <person name="Mata R."/>
            <person name="Mathew T."/>
            <person name="Ngo R."/>
            <person name="Nguyen L."/>
            <person name="Nguyen N."/>
            <person name="Okwuonu G."/>
            <person name="Ongeri F."/>
            <person name="Pham C."/>
            <person name="Simmons D."/>
            <person name="Wilczek-Boney K."/>
            <person name="Hale W."/>
            <person name="Jakkamsetti A."/>
            <person name="Pham P."/>
            <person name="Ruth R."/>
            <person name="San Lucas F."/>
            <person name="Warren J."/>
            <person name="Zhang J."/>
            <person name="Zhao Z."/>
            <person name="Zhou C."/>
            <person name="Zhu D."/>
            <person name="Lee S."/>
            <person name="Bess C."/>
            <person name="Blankenburg K."/>
            <person name="Forbes L."/>
            <person name="Fu Q."/>
            <person name="Gubbala S."/>
            <person name="Hirani K."/>
            <person name="Jayaseelan J.C."/>
            <person name="Lara F."/>
            <person name="Munidasa M."/>
            <person name="Palculict T."/>
            <person name="Patil S."/>
            <person name="Pu L.-L."/>
            <person name="Saada N."/>
            <person name="Tang L."/>
            <person name="Weissenberger G."/>
            <person name="Zhu Y."/>
            <person name="Hemphill L."/>
            <person name="Shang Y."/>
            <person name="Youmans B."/>
            <person name="Ayvaz T."/>
            <person name="Ross M."/>
            <person name="Santibanez J."/>
            <person name="Aqrawi P."/>
            <person name="Gross S."/>
            <person name="Joshi V."/>
            <person name="Fowler G."/>
            <person name="Nazareth L."/>
            <person name="Reid J."/>
            <person name="Worley K."/>
            <person name="Petrosino J."/>
            <person name="Highlander S."/>
            <person name="Gibbs R."/>
        </authorList>
    </citation>
    <scope>NUCLEOTIDE SEQUENCE [LARGE SCALE GENOMIC DNA]</scope>
    <source>
        <strain evidence="11">DSM 15952 / CCUG 50447 / LMG 22039 / TP 1.5</strain>
    </source>
</reference>
<evidence type="ECO:0000256" key="4">
    <source>
        <dbReference type="ARBA" id="ARBA00022801"/>
    </source>
</evidence>
<dbReference type="PROSITE" id="PS51746">
    <property type="entry name" value="PPM_2"/>
    <property type="match status" value="1"/>
</dbReference>
<proteinExistence type="predicted"/>
<evidence type="ECO:0000313" key="11">
    <source>
        <dbReference type="Proteomes" id="UP000010296"/>
    </source>
</evidence>
<dbReference type="CDD" id="cd00143">
    <property type="entry name" value="PP2Cc"/>
    <property type="match status" value="1"/>
</dbReference>
<evidence type="ECO:0000256" key="2">
    <source>
        <dbReference type="ARBA" id="ARBA00013081"/>
    </source>
</evidence>
<dbReference type="NCBIfam" id="NF033484">
    <property type="entry name" value="Stp1_PP2C_phos"/>
    <property type="match status" value="1"/>
</dbReference>
<dbReference type="STRING" id="888064.HMPREF9088_0726"/>
<dbReference type="Gene3D" id="3.60.40.10">
    <property type="entry name" value="PPM-type phosphatase domain"/>
    <property type="match status" value="1"/>
</dbReference>
<evidence type="ECO:0000313" key="10">
    <source>
        <dbReference type="EMBL" id="EFU74425.1"/>
    </source>
</evidence>
<keyword evidence="3" id="KW-0479">Metal-binding</keyword>
<dbReference type="InterPro" id="IPR015655">
    <property type="entry name" value="PP2C"/>
</dbReference>
<comment type="catalytic activity">
    <reaction evidence="8">
        <text>O-phospho-L-threonyl-[protein] + H2O = L-threonyl-[protein] + phosphate</text>
        <dbReference type="Rhea" id="RHEA:47004"/>
        <dbReference type="Rhea" id="RHEA-COMP:11060"/>
        <dbReference type="Rhea" id="RHEA-COMP:11605"/>
        <dbReference type="ChEBI" id="CHEBI:15377"/>
        <dbReference type="ChEBI" id="CHEBI:30013"/>
        <dbReference type="ChEBI" id="CHEBI:43474"/>
        <dbReference type="ChEBI" id="CHEBI:61977"/>
        <dbReference type="EC" id="3.1.3.16"/>
    </reaction>
</comment>
<evidence type="ECO:0000256" key="3">
    <source>
        <dbReference type="ARBA" id="ARBA00022723"/>
    </source>
</evidence>
<dbReference type="FunFam" id="3.60.40.10:FF:000002">
    <property type="entry name" value="Serine/threonine phosphatase stp"/>
    <property type="match status" value="1"/>
</dbReference>
<keyword evidence="5" id="KW-0904">Protein phosphatase</keyword>
<sequence>MDSLLVVYKRSNEVTRMEVCFLSDVGQKRHTNQDYAQVYYNRQGYLLALLADGMGGHQAGDVASMQTVEDIGKKWQEAEVDTGEEVAKWLIQTIQDENQVIKELGESRAELNGMGTTIVAVVSIADQFIIAYVGDSRIYLLREGQLIQLTEDHSLVNELVKSGEISPEMAVNHPRKNVLTRSIGMPNTLEVDVANHFYQEDDYLLLCSDGLTNMVTEGEMAQIIEESPSMPAALQALIDRANEYGGLDNITALLLHYGGEVIA</sequence>